<dbReference type="EMBL" id="JANCYW010000010">
    <property type="protein sequence ID" value="KAK4536883.1"/>
    <property type="molecule type" value="Genomic_DNA"/>
</dbReference>
<evidence type="ECO:0000256" key="2">
    <source>
        <dbReference type="ARBA" id="ARBA00011977"/>
    </source>
</evidence>
<dbReference type="PANTHER" id="PTHR23417">
    <property type="entry name" value="3-DEOXY-D-MANNO-OCTULOSONIC-ACID TRANSFERASE/TRNA GUANINE-N 7 - -METHYLTRANSFERASE"/>
    <property type="match status" value="1"/>
</dbReference>
<evidence type="ECO:0000313" key="8">
    <source>
        <dbReference type="Proteomes" id="UP001301350"/>
    </source>
</evidence>
<dbReference type="CDD" id="cd02440">
    <property type="entry name" value="AdoMet_MTases"/>
    <property type="match status" value="1"/>
</dbReference>
<keyword evidence="5" id="KW-0949">S-adenosyl-L-methionine</keyword>
<evidence type="ECO:0000256" key="5">
    <source>
        <dbReference type="ARBA" id="ARBA00022691"/>
    </source>
</evidence>
<dbReference type="InterPro" id="IPR029063">
    <property type="entry name" value="SAM-dependent_MTases_sf"/>
</dbReference>
<keyword evidence="6" id="KW-0819">tRNA processing</keyword>
<dbReference type="Pfam" id="PF02390">
    <property type="entry name" value="Methyltransf_4"/>
    <property type="match status" value="1"/>
</dbReference>
<dbReference type="SUPFAM" id="SSF53335">
    <property type="entry name" value="S-adenosyl-L-methionine-dependent methyltransferases"/>
    <property type="match status" value="1"/>
</dbReference>
<gene>
    <name evidence="7" type="ORF">CDCA_CDCA10G2908</name>
</gene>
<dbReference type="EC" id="2.1.1.33" evidence="2"/>
<comment type="caution">
    <text evidence="7">The sequence shown here is derived from an EMBL/GenBank/DDBJ whole genome shotgun (WGS) entry which is preliminary data.</text>
</comment>
<sequence length="292" mass="31810">MRLLVPFWSGAGVCARVGGGRAHALWRTTTTTTTGAQTNSMARPAAIAIRACPVSSTAADWIAASPPPEDVDPESGKRLSSSIERPRIRQHVNPLSRRFQTPVPIAPNWPELAYERPQAPLLVDVGAAHGAFLLRMAQLAPDMNFLGLEIRAPLVEFAAARAQRLGLSGRLHYIACNANVQLEEILSCYRSGPIVSLCIHFPDPYFKKRQHKRRIVQPELVAAIARCLRSGGELFVQSDVAEAAQHLTEVIEASGEFVGGAVDCSAYPVPTEREVASAAMGRPVYRALYRRK</sequence>
<dbReference type="PROSITE" id="PS51625">
    <property type="entry name" value="SAM_MT_TRMB"/>
    <property type="match status" value="1"/>
</dbReference>
<keyword evidence="8" id="KW-1185">Reference proteome</keyword>
<dbReference type="Proteomes" id="UP001301350">
    <property type="component" value="Unassembled WGS sequence"/>
</dbReference>
<dbReference type="GO" id="GO:0043527">
    <property type="term" value="C:tRNA methyltransferase complex"/>
    <property type="evidence" value="ECO:0007669"/>
    <property type="project" value="TreeGrafter"/>
</dbReference>
<dbReference type="NCBIfam" id="TIGR00091">
    <property type="entry name" value="tRNA (guanosine(46)-N7)-methyltransferase TrmB"/>
    <property type="match status" value="1"/>
</dbReference>
<dbReference type="InterPro" id="IPR003358">
    <property type="entry name" value="tRNA_(Gua-N-7)_MeTrfase_Trmb"/>
</dbReference>
<evidence type="ECO:0000256" key="6">
    <source>
        <dbReference type="ARBA" id="ARBA00022694"/>
    </source>
</evidence>
<evidence type="ECO:0000256" key="3">
    <source>
        <dbReference type="ARBA" id="ARBA00022603"/>
    </source>
</evidence>
<proteinExistence type="inferred from homology"/>
<reference evidence="7 8" key="1">
    <citation type="submission" date="2022-07" db="EMBL/GenBank/DDBJ databases">
        <title>Genome-wide signatures of adaptation to extreme environments.</title>
        <authorList>
            <person name="Cho C.H."/>
            <person name="Yoon H.S."/>
        </authorList>
    </citation>
    <scope>NUCLEOTIDE SEQUENCE [LARGE SCALE GENOMIC DNA]</scope>
    <source>
        <strain evidence="7 8">DBV 063 E5</strain>
    </source>
</reference>
<comment type="catalytic activity">
    <reaction evidence="1">
        <text>guanosine(46) in tRNA + S-adenosyl-L-methionine = N(7)-methylguanosine(46) in tRNA + S-adenosyl-L-homocysteine</text>
        <dbReference type="Rhea" id="RHEA:42708"/>
        <dbReference type="Rhea" id="RHEA-COMP:10188"/>
        <dbReference type="Rhea" id="RHEA-COMP:10189"/>
        <dbReference type="ChEBI" id="CHEBI:57856"/>
        <dbReference type="ChEBI" id="CHEBI:59789"/>
        <dbReference type="ChEBI" id="CHEBI:74269"/>
        <dbReference type="ChEBI" id="CHEBI:74480"/>
        <dbReference type="EC" id="2.1.1.33"/>
    </reaction>
</comment>
<name>A0AAV9IYJ9_CYACA</name>
<evidence type="ECO:0000256" key="4">
    <source>
        <dbReference type="ARBA" id="ARBA00022679"/>
    </source>
</evidence>
<dbReference type="GO" id="GO:0008176">
    <property type="term" value="F:tRNA (guanine(46)-N7)-methyltransferase activity"/>
    <property type="evidence" value="ECO:0007669"/>
    <property type="project" value="UniProtKB-EC"/>
</dbReference>
<accession>A0AAV9IYJ9</accession>
<keyword evidence="3" id="KW-0489">Methyltransferase</keyword>
<dbReference type="Gene3D" id="3.40.50.150">
    <property type="entry name" value="Vaccinia Virus protein VP39"/>
    <property type="match status" value="1"/>
</dbReference>
<protein>
    <recommendedName>
        <fullName evidence="2">tRNA (guanine(46)-N(7))-methyltransferase</fullName>
        <ecNumber evidence="2">2.1.1.33</ecNumber>
    </recommendedName>
</protein>
<dbReference type="InterPro" id="IPR055361">
    <property type="entry name" value="tRNA_methyltr_TrmB_bact"/>
</dbReference>
<organism evidence="7 8">
    <name type="scientific">Cyanidium caldarium</name>
    <name type="common">Red alga</name>
    <dbReference type="NCBI Taxonomy" id="2771"/>
    <lineage>
        <taxon>Eukaryota</taxon>
        <taxon>Rhodophyta</taxon>
        <taxon>Bangiophyceae</taxon>
        <taxon>Cyanidiales</taxon>
        <taxon>Cyanidiaceae</taxon>
        <taxon>Cyanidium</taxon>
    </lineage>
</organism>
<dbReference type="AlphaFoldDB" id="A0AAV9IYJ9"/>
<evidence type="ECO:0000313" key="7">
    <source>
        <dbReference type="EMBL" id="KAK4536883.1"/>
    </source>
</evidence>
<evidence type="ECO:0000256" key="1">
    <source>
        <dbReference type="ARBA" id="ARBA00000142"/>
    </source>
</evidence>
<dbReference type="PANTHER" id="PTHR23417:SF21">
    <property type="entry name" value="TRNA (GUANINE-N(7)-)-METHYLTRANSFERASE"/>
    <property type="match status" value="1"/>
</dbReference>
<dbReference type="HAMAP" id="MF_01057">
    <property type="entry name" value="tRNA_methyltr_TrmB"/>
    <property type="match status" value="1"/>
</dbReference>
<keyword evidence="4" id="KW-0808">Transferase</keyword>